<evidence type="ECO:0000313" key="1">
    <source>
        <dbReference type="EMBL" id="EKX47124.1"/>
    </source>
</evidence>
<dbReference type="EMBL" id="JH992991">
    <property type="protein sequence ID" value="EKX47124.1"/>
    <property type="molecule type" value="Genomic_DNA"/>
</dbReference>
<dbReference type="SUPFAM" id="SSF48371">
    <property type="entry name" value="ARM repeat"/>
    <property type="match status" value="1"/>
</dbReference>
<reference evidence="3" key="2">
    <citation type="submission" date="2012-11" db="EMBL/GenBank/DDBJ databases">
        <authorList>
            <person name="Kuo A."/>
            <person name="Curtis B.A."/>
            <person name="Tanifuji G."/>
            <person name="Burki F."/>
            <person name="Gruber A."/>
            <person name="Irimia M."/>
            <person name="Maruyama S."/>
            <person name="Arias M.C."/>
            <person name="Ball S.G."/>
            <person name="Gile G.H."/>
            <person name="Hirakawa Y."/>
            <person name="Hopkins J.F."/>
            <person name="Rensing S.A."/>
            <person name="Schmutz J."/>
            <person name="Symeonidi A."/>
            <person name="Elias M."/>
            <person name="Eveleigh R.J."/>
            <person name="Herman E.K."/>
            <person name="Klute M.J."/>
            <person name="Nakayama T."/>
            <person name="Obornik M."/>
            <person name="Reyes-Prieto A."/>
            <person name="Armbrust E.V."/>
            <person name="Aves S.J."/>
            <person name="Beiko R.G."/>
            <person name="Coutinho P."/>
            <person name="Dacks J.B."/>
            <person name="Durnford D.G."/>
            <person name="Fast N.M."/>
            <person name="Green B.R."/>
            <person name="Grisdale C."/>
            <person name="Hempe F."/>
            <person name="Henrissat B."/>
            <person name="Hoppner M.P."/>
            <person name="Ishida K.-I."/>
            <person name="Kim E."/>
            <person name="Koreny L."/>
            <person name="Kroth P.G."/>
            <person name="Liu Y."/>
            <person name="Malik S.-B."/>
            <person name="Maier U.G."/>
            <person name="McRose D."/>
            <person name="Mock T."/>
            <person name="Neilson J.A."/>
            <person name="Onodera N.T."/>
            <person name="Poole A.M."/>
            <person name="Pritham E.J."/>
            <person name="Richards T.A."/>
            <person name="Rocap G."/>
            <person name="Roy S.W."/>
            <person name="Sarai C."/>
            <person name="Schaack S."/>
            <person name="Shirato S."/>
            <person name="Slamovits C.H."/>
            <person name="Spencer D.F."/>
            <person name="Suzuki S."/>
            <person name="Worden A.Z."/>
            <person name="Zauner S."/>
            <person name="Barry K."/>
            <person name="Bell C."/>
            <person name="Bharti A.K."/>
            <person name="Crow J.A."/>
            <person name="Grimwood J."/>
            <person name="Kramer R."/>
            <person name="Lindquist E."/>
            <person name="Lucas S."/>
            <person name="Salamov A."/>
            <person name="McFadden G.I."/>
            <person name="Lane C.E."/>
            <person name="Keeling P.J."/>
            <person name="Gray M.W."/>
            <person name="Grigoriev I.V."/>
            <person name="Archibald J.M."/>
        </authorList>
    </citation>
    <scope>NUCLEOTIDE SEQUENCE</scope>
    <source>
        <strain evidence="3">CCMP2712</strain>
    </source>
</reference>
<dbReference type="AlphaFoldDB" id="L1JG51"/>
<dbReference type="RefSeq" id="XP_005834104.1">
    <property type="nucleotide sequence ID" value="XM_005834047.1"/>
</dbReference>
<organism evidence="1">
    <name type="scientific">Guillardia theta (strain CCMP2712)</name>
    <name type="common">Cryptophyte</name>
    <dbReference type="NCBI Taxonomy" id="905079"/>
    <lineage>
        <taxon>Eukaryota</taxon>
        <taxon>Cryptophyceae</taxon>
        <taxon>Pyrenomonadales</taxon>
        <taxon>Geminigeraceae</taxon>
        <taxon>Guillardia</taxon>
    </lineage>
</organism>
<dbReference type="InterPro" id="IPR011989">
    <property type="entry name" value="ARM-like"/>
</dbReference>
<reference evidence="1 3" key="1">
    <citation type="journal article" date="2012" name="Nature">
        <title>Algal genomes reveal evolutionary mosaicism and the fate of nucleomorphs.</title>
        <authorList>
            <consortium name="DOE Joint Genome Institute"/>
            <person name="Curtis B.A."/>
            <person name="Tanifuji G."/>
            <person name="Burki F."/>
            <person name="Gruber A."/>
            <person name="Irimia M."/>
            <person name="Maruyama S."/>
            <person name="Arias M.C."/>
            <person name="Ball S.G."/>
            <person name="Gile G.H."/>
            <person name="Hirakawa Y."/>
            <person name="Hopkins J.F."/>
            <person name="Kuo A."/>
            <person name="Rensing S.A."/>
            <person name="Schmutz J."/>
            <person name="Symeonidi A."/>
            <person name="Elias M."/>
            <person name="Eveleigh R.J."/>
            <person name="Herman E.K."/>
            <person name="Klute M.J."/>
            <person name="Nakayama T."/>
            <person name="Obornik M."/>
            <person name="Reyes-Prieto A."/>
            <person name="Armbrust E.V."/>
            <person name="Aves S.J."/>
            <person name="Beiko R.G."/>
            <person name="Coutinho P."/>
            <person name="Dacks J.B."/>
            <person name="Durnford D.G."/>
            <person name="Fast N.M."/>
            <person name="Green B.R."/>
            <person name="Grisdale C.J."/>
            <person name="Hempel F."/>
            <person name="Henrissat B."/>
            <person name="Hoppner M.P."/>
            <person name="Ishida K."/>
            <person name="Kim E."/>
            <person name="Koreny L."/>
            <person name="Kroth P.G."/>
            <person name="Liu Y."/>
            <person name="Malik S.B."/>
            <person name="Maier U.G."/>
            <person name="McRose D."/>
            <person name="Mock T."/>
            <person name="Neilson J.A."/>
            <person name="Onodera N.T."/>
            <person name="Poole A.M."/>
            <person name="Pritham E.J."/>
            <person name="Richards T.A."/>
            <person name="Rocap G."/>
            <person name="Roy S.W."/>
            <person name="Sarai C."/>
            <person name="Schaack S."/>
            <person name="Shirato S."/>
            <person name="Slamovits C.H."/>
            <person name="Spencer D.F."/>
            <person name="Suzuki S."/>
            <person name="Worden A.Z."/>
            <person name="Zauner S."/>
            <person name="Barry K."/>
            <person name="Bell C."/>
            <person name="Bharti A.K."/>
            <person name="Crow J.A."/>
            <person name="Grimwood J."/>
            <person name="Kramer R."/>
            <person name="Lindquist E."/>
            <person name="Lucas S."/>
            <person name="Salamov A."/>
            <person name="McFadden G.I."/>
            <person name="Lane C.E."/>
            <person name="Keeling P.J."/>
            <person name="Gray M.W."/>
            <person name="Grigoriev I.V."/>
            <person name="Archibald J.M."/>
        </authorList>
    </citation>
    <scope>NUCLEOTIDE SEQUENCE</scope>
    <source>
        <strain evidence="1 3">CCMP2712</strain>
    </source>
</reference>
<evidence type="ECO:0000313" key="2">
    <source>
        <dbReference type="EnsemblProtists" id="EKX47124"/>
    </source>
</evidence>
<dbReference type="InterPro" id="IPR037501">
    <property type="entry name" value="TPLATE"/>
</dbReference>
<accession>L1JG51</accession>
<dbReference type="Gene3D" id="1.25.10.10">
    <property type="entry name" value="Leucine-rich Repeat Variant"/>
    <property type="match status" value="1"/>
</dbReference>
<dbReference type="EnsemblProtists" id="EKX47124">
    <property type="protein sequence ID" value="EKX47124"/>
    <property type="gene ID" value="GUITHDRAFT_137731"/>
</dbReference>
<gene>
    <name evidence="1" type="ORF">GUITHDRAFT_137731</name>
</gene>
<dbReference type="InterPro" id="IPR016024">
    <property type="entry name" value="ARM-type_fold"/>
</dbReference>
<dbReference type="PANTHER" id="PTHR36029">
    <property type="entry name" value="TSET COMPLEX MEMBER TSTA"/>
    <property type="match status" value="1"/>
</dbReference>
<sequence>MLAAAIAGAREPHRQGEMLMYIIRESSTHSSPLSSTAPLLLPAVLEHCIRSSSSNTLVRRLAYSFILGCGVYVGEEWDMVFDMITRDAQNDDVELCLCALECITVIPAEVTLKRLAEVVPLLRDTVQSSIQDVRKVSIDVIVHVMMLDWSPQALETMIELGKMMSSSLQDDSDLVFCATAESLERVCAEAITRQGLTVGKVIPDSFEYVFHGQTPATLTVSPWGVPESSRRAPRVGGPDLLASQILSVLQREILEISERFHSLPQAYRHRCVRFLVTVISSTVLCDLGETKHNEEYHHKSSERIEFFLDHFFLPSACSLDSALALESCRAILELSRFNGATKFEWIKSVVEGCLMILQRRESSLGSERAMKLLLVAVRLLPSDAIVRVCPNVLREINEVKSRSSRVEYLLILLWTMAWIGPTGEKGRRSHSSSPVLHSAAVMDLLQHDPDQPNVLKEDFVACYAQACLLPCPQGMKDSQFIEARAIEFLEMFHICLRWSGSGSAEAAKLYMQLLSRCCARAISSHQRNYRADQAASGQDMDSVPSTMRLKQILKSVMSAFPIISFHTIRSRVLCVLSEFLYPLCNVETALKGNETEKEKADLHKEVLESGRDLIRMIRLQFLGTSAQRGRQELLINEGKSGNLRPRSFEAKTLAESKGEVLGWEDTELLSLCLLRCAFHWPQEAAAVDQSFAEMLSANRDHLKVRDPSMIQRIHFARSHLRLMQGGKGEGDEGREDGMYSMPYGVWPLTASPPPSEDGHVTTVYKNRVHRQKNRAIMIAPDASSGSFLKSIGVRPSEVVRGPAQGEADLSETIQDKIWNIWGQNMSAASPPDSSQRKHSNMLPNMLGKEHGGCGSTTVSAPSDIVHVQVSHTTDEDSRQVWFSVSVCNRSSLELATLKLDLLHGNGLTEMQPHAANVRVFKKVRERECCSWNVGYHVISLQDASVTVHCSIPTSQDPRGAQEVIECEPYRVPFTKLLCPFPKQAVSGHYDVQTSLAIWSSLEFSFVVSAFAPGREGARLVNDQLDSSPFSRVLCNSFLSAGDELKDDLYGGGASLYSSFQTSALSQSWFGDLIAVAATGHFCEHLGSWRLFLEFRTSSAIALSILTSNVQVLVETTCGKHVVEVQSREEVRSNMDLDYNRSYLVKNRNVLRQAGGTSALNQSFSSVESATERWRRARASSAHDKILFKRASAQAV</sequence>
<proteinExistence type="predicted"/>
<dbReference type="GeneID" id="17303708"/>
<dbReference type="PaxDb" id="55529-EKX47124"/>
<name>L1JG51_GUITC</name>
<reference evidence="2" key="3">
    <citation type="submission" date="2015-06" db="UniProtKB">
        <authorList>
            <consortium name="EnsemblProtists"/>
        </authorList>
    </citation>
    <scope>IDENTIFICATION</scope>
</reference>
<dbReference type="Proteomes" id="UP000011087">
    <property type="component" value="Unassembled WGS sequence"/>
</dbReference>
<evidence type="ECO:0000313" key="3">
    <source>
        <dbReference type="Proteomes" id="UP000011087"/>
    </source>
</evidence>
<dbReference type="GO" id="GO:0006897">
    <property type="term" value="P:endocytosis"/>
    <property type="evidence" value="ECO:0007669"/>
    <property type="project" value="InterPro"/>
</dbReference>
<dbReference type="KEGG" id="gtt:GUITHDRAFT_137731"/>
<dbReference type="PANTHER" id="PTHR36029:SF1">
    <property type="entry name" value="PROTEIN TPLATE"/>
    <property type="match status" value="1"/>
</dbReference>
<keyword evidence="3" id="KW-1185">Reference proteome</keyword>
<protein>
    <submittedName>
        <fullName evidence="1 2">Uncharacterized protein</fullName>
    </submittedName>
</protein>
<dbReference type="HOGENOM" id="CLU_271433_0_0_1"/>